<feature type="chain" id="PRO_5035740232" description="Neurotransmitter-gated ion-channel ligand-binding domain-containing protein" evidence="1">
    <location>
        <begin position="23"/>
        <end position="138"/>
    </location>
</feature>
<reference evidence="2" key="2">
    <citation type="submission" date="2022-06" db="UniProtKB">
        <authorList>
            <consortium name="EnsemblMetazoa"/>
        </authorList>
    </citation>
    <scope>IDENTIFICATION</scope>
    <source>
        <strain evidence="2">DF5081</strain>
    </source>
</reference>
<evidence type="ECO:0008006" key="4">
    <source>
        <dbReference type="Google" id="ProtNLM"/>
    </source>
</evidence>
<proteinExistence type="predicted"/>
<evidence type="ECO:0000313" key="2">
    <source>
        <dbReference type="EnsemblMetazoa" id="CJA35083.1"/>
    </source>
</evidence>
<name>A0A8R1EEJ0_CAEJA</name>
<evidence type="ECO:0000313" key="3">
    <source>
        <dbReference type="Proteomes" id="UP000005237"/>
    </source>
</evidence>
<organism evidence="2 3">
    <name type="scientific">Caenorhabditis japonica</name>
    <dbReference type="NCBI Taxonomy" id="281687"/>
    <lineage>
        <taxon>Eukaryota</taxon>
        <taxon>Metazoa</taxon>
        <taxon>Ecdysozoa</taxon>
        <taxon>Nematoda</taxon>
        <taxon>Chromadorea</taxon>
        <taxon>Rhabditida</taxon>
        <taxon>Rhabditina</taxon>
        <taxon>Rhabditomorpha</taxon>
        <taxon>Rhabditoidea</taxon>
        <taxon>Rhabditidae</taxon>
        <taxon>Peloderinae</taxon>
        <taxon>Caenorhabditis</taxon>
    </lineage>
</organism>
<dbReference type="AlphaFoldDB" id="A0A8R1EEJ0"/>
<reference evidence="3" key="1">
    <citation type="submission" date="2010-08" db="EMBL/GenBank/DDBJ databases">
        <authorList>
            <consortium name="Caenorhabditis japonica Sequencing Consortium"/>
            <person name="Wilson R.K."/>
        </authorList>
    </citation>
    <scope>NUCLEOTIDE SEQUENCE [LARGE SCALE GENOMIC DNA]</scope>
    <source>
        <strain evidence="3">DF5081</strain>
    </source>
</reference>
<keyword evidence="1" id="KW-0732">Signal</keyword>
<evidence type="ECO:0000256" key="1">
    <source>
        <dbReference type="SAM" id="SignalP"/>
    </source>
</evidence>
<sequence length="138" mass="15253">MLHDVIYLLLISTLAKEAKVTASSDPPLCEYNSNHRKSILTDLLQDYDKTMVPSNNSVQVSVELTVQVQPFDTLVISLSYACHTIVLPVSNPCQTRARSVPDPCQIRARPVPDPCQIRARPVPDPCHIRARSVPDPGP</sequence>
<keyword evidence="3" id="KW-1185">Reference proteome</keyword>
<protein>
    <recommendedName>
        <fullName evidence="4">Neurotransmitter-gated ion-channel ligand-binding domain-containing protein</fullName>
    </recommendedName>
</protein>
<accession>A0A8R1EEJ0</accession>
<dbReference type="Proteomes" id="UP000005237">
    <property type="component" value="Unassembled WGS sequence"/>
</dbReference>
<feature type="signal peptide" evidence="1">
    <location>
        <begin position="1"/>
        <end position="22"/>
    </location>
</feature>
<dbReference type="EnsemblMetazoa" id="CJA35083.1">
    <property type="protein sequence ID" value="CJA35083.1"/>
    <property type="gene ID" value="WBGene00210930"/>
</dbReference>